<evidence type="ECO:0000313" key="2">
    <source>
        <dbReference type="EMBL" id="MBR9973685.1"/>
    </source>
</evidence>
<proteinExistence type="predicted"/>
<keyword evidence="1" id="KW-0812">Transmembrane</keyword>
<keyword evidence="1" id="KW-0472">Membrane</keyword>
<gene>
    <name evidence="2" type="primary">kdpF</name>
    <name evidence="2" type="ORF">KEC16_18310</name>
</gene>
<evidence type="ECO:0000313" key="3">
    <source>
        <dbReference type="Proteomes" id="UP000680714"/>
    </source>
</evidence>
<sequence length="33" mass="3534">MSDIDFLGIALGGALIIGLLAYLGYVLIHPEQF</sequence>
<dbReference type="Proteomes" id="UP000680714">
    <property type="component" value="Unassembled WGS sequence"/>
</dbReference>
<keyword evidence="3" id="KW-1185">Reference proteome</keyword>
<dbReference type="Pfam" id="PF09604">
    <property type="entry name" value="Potass_KdpF"/>
    <property type="match status" value="1"/>
</dbReference>
<accession>A0ABS5IGZ4</accession>
<name>A0ABS5IGZ4_9PROT</name>
<evidence type="ECO:0000256" key="1">
    <source>
        <dbReference type="SAM" id="Phobius"/>
    </source>
</evidence>
<dbReference type="InterPro" id="IPR011726">
    <property type="entry name" value="KdpF"/>
</dbReference>
<dbReference type="NCBIfam" id="TIGR02115">
    <property type="entry name" value="potass_kdpF"/>
    <property type="match status" value="1"/>
</dbReference>
<protein>
    <submittedName>
        <fullName evidence="2">K(+)-transporting ATPase subunit F</fullName>
    </submittedName>
</protein>
<organism evidence="2 3">
    <name type="scientific">Magnetospirillum sulfuroxidans</name>
    <dbReference type="NCBI Taxonomy" id="611300"/>
    <lineage>
        <taxon>Bacteria</taxon>
        <taxon>Pseudomonadati</taxon>
        <taxon>Pseudomonadota</taxon>
        <taxon>Alphaproteobacteria</taxon>
        <taxon>Rhodospirillales</taxon>
        <taxon>Rhodospirillaceae</taxon>
        <taxon>Magnetospirillum</taxon>
    </lineage>
</organism>
<feature type="transmembrane region" description="Helical" evidence="1">
    <location>
        <begin position="6"/>
        <end position="28"/>
    </location>
</feature>
<reference evidence="2 3" key="1">
    <citation type="submission" date="2021-04" db="EMBL/GenBank/DDBJ databases">
        <title>Magnetospirillum sulfuroxidans sp. nov., a facultative chemolithoautotrophic sulfur-oxidizing alphaproteobacterium isolated from freshwater sediment and proposals for Paramagetospirillum gen. nov., and Magnetospirillaceae fam. nov.</title>
        <authorList>
            <person name="Koziaeva V."/>
            <person name="Geelhoed J.S."/>
            <person name="Sorokin D.Y."/>
            <person name="Grouzdev D.S."/>
        </authorList>
    </citation>
    <scope>NUCLEOTIDE SEQUENCE [LARGE SCALE GENOMIC DNA]</scope>
    <source>
        <strain evidence="2 3">J10</strain>
    </source>
</reference>
<dbReference type="EMBL" id="JAGTUF010000028">
    <property type="protein sequence ID" value="MBR9973685.1"/>
    <property type="molecule type" value="Genomic_DNA"/>
</dbReference>
<dbReference type="RefSeq" id="WP_211551647.1">
    <property type="nucleotide sequence ID" value="NZ_JAGTUF010000028.1"/>
</dbReference>
<comment type="caution">
    <text evidence="2">The sequence shown here is derived from an EMBL/GenBank/DDBJ whole genome shotgun (WGS) entry which is preliminary data.</text>
</comment>
<keyword evidence="1" id="KW-1133">Transmembrane helix</keyword>